<feature type="transmembrane region" description="Helical" evidence="8">
    <location>
        <begin position="301"/>
        <end position="320"/>
    </location>
</feature>
<dbReference type="EMBL" id="VJMZ01000001">
    <property type="protein sequence ID" value="TRM13279.1"/>
    <property type="molecule type" value="Genomic_DNA"/>
</dbReference>
<comment type="subcellular location">
    <subcellularLocation>
        <location evidence="1">Membrane</location>
        <topology evidence="1">Multi-pass membrane protein</topology>
    </subcellularLocation>
</comment>
<protein>
    <submittedName>
        <fullName evidence="10">B(O/a)3-type cytochrome-c oxidase subunit 1</fullName>
    </submittedName>
</protein>
<feature type="transmembrane region" description="Helical" evidence="8">
    <location>
        <begin position="184"/>
        <end position="209"/>
    </location>
</feature>
<feature type="transmembrane region" description="Helical" evidence="8">
    <location>
        <begin position="263"/>
        <end position="281"/>
    </location>
</feature>
<sequence length="563" mass="63089">MLNKTLAMSDQEEQRTFSLSKQEKRLSMSFMYVTFISLFIGGLMGLLQTLVRSGTFSLPWGIGYYQILTVHGVILGLVLTTYFIIGFQYTLMNKTVGMSHKQRQTAWLGFWVMIVGTIMASITILLGKASVLYTFYAPLKAHPAFYIGLALVIIGSWIACFVNFRQLQVWKKQHKGEKSPLLAFMVVINMLLWFIATLGVAAAVLVQFIPWSLGYAETINILVSRTLFWYFGHPLVYFWLLPAYMAWYAIIPKIIGGKIFSDSLARLSFVLFLMFSIPVGFHHQLTEPGIDPVWKFVQVTLTFMVIVPSLMTAFSMFATFETTGRKKGFGGLFGWFKHLPWKDVRFLAPMIGMLAFIPGGTGGIINASNQLNQVVHNTIWVTGHFHLTVATTVILTFFGLSYWLIPALTGRKLTSKINKLGIIQTIIWTVGMTIMSGSMHIAGLLGAPRRSSYSTYGGTEQASDWIGYQIAQAVGGTILFVGILLMVYIFIQLVFFAPKGEEEFPIAEEEPDAEPTPRFLENWKLWIGLTIGLILIAYAIPFMDIIQNSPPGSPPFDWPIGNS</sequence>
<comment type="similarity">
    <text evidence="7">Belongs to the heme-copper respiratory oxidase family.</text>
</comment>
<organism evidence="10 11">
    <name type="scientific">Lentibacillus cibarius</name>
    <dbReference type="NCBI Taxonomy" id="2583219"/>
    <lineage>
        <taxon>Bacteria</taxon>
        <taxon>Bacillati</taxon>
        <taxon>Bacillota</taxon>
        <taxon>Bacilli</taxon>
        <taxon>Bacillales</taxon>
        <taxon>Bacillaceae</taxon>
        <taxon>Lentibacillus</taxon>
    </lineage>
</organism>
<name>A0A549YN16_9BACI</name>
<dbReference type="InterPro" id="IPR000883">
    <property type="entry name" value="Cyt_C_Oxase_1"/>
</dbReference>
<dbReference type="PANTHER" id="PTHR10422:SF40">
    <property type="entry name" value="CYTOCHROME C OXIDASE SUBUNIT I"/>
    <property type="match status" value="1"/>
</dbReference>
<keyword evidence="7" id="KW-0813">Transport</keyword>
<reference evidence="10 11" key="1">
    <citation type="submission" date="2019-07" db="EMBL/GenBank/DDBJ databases">
        <title>Genomic analysis of Lentibacillus sp. NKC851-2.</title>
        <authorList>
            <person name="Oh Y.J."/>
        </authorList>
    </citation>
    <scope>NUCLEOTIDE SEQUENCE [LARGE SCALE GENOMIC DNA]</scope>
    <source>
        <strain evidence="10 11">NKC851-2</strain>
    </source>
</reference>
<evidence type="ECO:0000313" key="11">
    <source>
        <dbReference type="Proteomes" id="UP000319280"/>
    </source>
</evidence>
<accession>A0A549YN16</accession>
<keyword evidence="7" id="KW-0408">Iron</keyword>
<evidence type="ECO:0000313" key="10">
    <source>
        <dbReference type="EMBL" id="TRM13279.1"/>
    </source>
</evidence>
<keyword evidence="7" id="KW-0349">Heme</keyword>
<dbReference type="PANTHER" id="PTHR10422">
    <property type="entry name" value="CYTOCHROME C OXIDASE SUBUNIT 1"/>
    <property type="match status" value="1"/>
</dbReference>
<evidence type="ECO:0000256" key="5">
    <source>
        <dbReference type="ARBA" id="ARBA00022989"/>
    </source>
</evidence>
<evidence type="ECO:0000259" key="9">
    <source>
        <dbReference type="PROSITE" id="PS50855"/>
    </source>
</evidence>
<dbReference type="GO" id="GO:0009060">
    <property type="term" value="P:aerobic respiration"/>
    <property type="evidence" value="ECO:0007669"/>
    <property type="project" value="InterPro"/>
</dbReference>
<feature type="transmembrane region" description="Helical" evidence="8">
    <location>
        <begin position="525"/>
        <end position="546"/>
    </location>
</feature>
<evidence type="ECO:0000256" key="2">
    <source>
        <dbReference type="ARBA" id="ARBA00022660"/>
    </source>
</evidence>
<dbReference type="GO" id="GO:0004129">
    <property type="term" value="F:cytochrome-c oxidase activity"/>
    <property type="evidence" value="ECO:0007669"/>
    <property type="project" value="InterPro"/>
</dbReference>
<evidence type="ECO:0000256" key="4">
    <source>
        <dbReference type="ARBA" id="ARBA00022982"/>
    </source>
</evidence>
<proteinExistence type="inferred from homology"/>
<evidence type="ECO:0000256" key="8">
    <source>
        <dbReference type="SAM" id="Phobius"/>
    </source>
</evidence>
<keyword evidence="4 7" id="KW-0249">Electron transport</keyword>
<dbReference type="InterPro" id="IPR023616">
    <property type="entry name" value="Cyt_c_oxase-like_su1_dom"/>
</dbReference>
<feature type="transmembrane region" description="Helical" evidence="8">
    <location>
        <begin position="466"/>
        <end position="491"/>
    </location>
</feature>
<feature type="transmembrane region" description="Helical" evidence="8">
    <location>
        <begin position="63"/>
        <end position="85"/>
    </location>
</feature>
<keyword evidence="6 8" id="KW-0472">Membrane</keyword>
<keyword evidence="5 8" id="KW-1133">Transmembrane helix</keyword>
<dbReference type="GO" id="GO:0016020">
    <property type="term" value="C:membrane"/>
    <property type="evidence" value="ECO:0007669"/>
    <property type="project" value="UniProtKB-SubCell"/>
</dbReference>
<keyword evidence="11" id="KW-1185">Reference proteome</keyword>
<gene>
    <name evidence="10" type="ORF">FH966_12980</name>
</gene>
<dbReference type="PROSITE" id="PS00077">
    <property type="entry name" value="COX1_CUB"/>
    <property type="match status" value="1"/>
</dbReference>
<keyword evidence="7" id="KW-0479">Metal-binding</keyword>
<feature type="transmembrane region" description="Helical" evidence="8">
    <location>
        <begin position="346"/>
        <end position="365"/>
    </location>
</feature>
<evidence type="ECO:0000256" key="7">
    <source>
        <dbReference type="RuleBase" id="RU000370"/>
    </source>
</evidence>
<feature type="transmembrane region" description="Helical" evidence="8">
    <location>
        <begin position="385"/>
        <end position="405"/>
    </location>
</feature>
<dbReference type="PRINTS" id="PR01165">
    <property type="entry name" value="CYCOXIDASEI"/>
</dbReference>
<dbReference type="Gene3D" id="1.20.210.10">
    <property type="entry name" value="Cytochrome c oxidase-like, subunit I domain"/>
    <property type="match status" value="1"/>
</dbReference>
<dbReference type="InterPro" id="IPR033943">
    <property type="entry name" value="Ba3-like_Oxidase_I"/>
</dbReference>
<feature type="transmembrane region" description="Helical" evidence="8">
    <location>
        <begin position="30"/>
        <end position="51"/>
    </location>
</feature>
<dbReference type="Proteomes" id="UP000319280">
    <property type="component" value="Unassembled WGS sequence"/>
</dbReference>
<dbReference type="InterPro" id="IPR036927">
    <property type="entry name" value="Cyt_c_oxase-like_su1_sf"/>
</dbReference>
<dbReference type="SUPFAM" id="SSF81442">
    <property type="entry name" value="Cytochrome c oxidase subunit I-like"/>
    <property type="match status" value="1"/>
</dbReference>
<evidence type="ECO:0000256" key="6">
    <source>
        <dbReference type="ARBA" id="ARBA00023136"/>
    </source>
</evidence>
<feature type="transmembrane region" description="Helical" evidence="8">
    <location>
        <begin position="426"/>
        <end position="446"/>
    </location>
</feature>
<dbReference type="GO" id="GO:0020037">
    <property type="term" value="F:heme binding"/>
    <property type="evidence" value="ECO:0007669"/>
    <property type="project" value="InterPro"/>
</dbReference>
<feature type="domain" description="Cytochrome oxidase subunit I profile" evidence="9">
    <location>
        <begin position="1"/>
        <end position="497"/>
    </location>
</feature>
<dbReference type="CDD" id="cd01660">
    <property type="entry name" value="ba3-like_Oxidase_I"/>
    <property type="match status" value="1"/>
</dbReference>
<dbReference type="InterPro" id="IPR023615">
    <property type="entry name" value="Cyt_c_Oxase_su1_BS"/>
</dbReference>
<comment type="caution">
    <text evidence="10">The sequence shown here is derived from an EMBL/GenBank/DDBJ whole genome shotgun (WGS) entry which is preliminary data.</text>
</comment>
<evidence type="ECO:0000256" key="1">
    <source>
        <dbReference type="ARBA" id="ARBA00004141"/>
    </source>
</evidence>
<feature type="transmembrane region" description="Helical" evidence="8">
    <location>
        <begin position="106"/>
        <end position="125"/>
    </location>
</feature>
<dbReference type="AlphaFoldDB" id="A0A549YN16"/>
<keyword evidence="2 7" id="KW-0679">Respiratory chain</keyword>
<feature type="transmembrane region" description="Helical" evidence="8">
    <location>
        <begin position="145"/>
        <end position="164"/>
    </location>
</feature>
<feature type="transmembrane region" description="Helical" evidence="8">
    <location>
        <begin position="229"/>
        <end position="251"/>
    </location>
</feature>
<dbReference type="Pfam" id="PF00115">
    <property type="entry name" value="COX1"/>
    <property type="match status" value="1"/>
</dbReference>
<keyword evidence="3 7" id="KW-0812">Transmembrane</keyword>
<evidence type="ECO:0000256" key="3">
    <source>
        <dbReference type="ARBA" id="ARBA00022692"/>
    </source>
</evidence>
<dbReference type="PROSITE" id="PS50855">
    <property type="entry name" value="COX1"/>
    <property type="match status" value="1"/>
</dbReference>